<accession>A0ABN3HUE6</accession>
<dbReference type="InterPro" id="IPR001940">
    <property type="entry name" value="Peptidase_S1C"/>
</dbReference>
<reference evidence="3 4" key="1">
    <citation type="journal article" date="2019" name="Int. J. Syst. Evol. Microbiol.">
        <title>The Global Catalogue of Microorganisms (GCM) 10K type strain sequencing project: providing services to taxonomists for standard genome sequencing and annotation.</title>
        <authorList>
            <consortium name="The Broad Institute Genomics Platform"/>
            <consortium name="The Broad Institute Genome Sequencing Center for Infectious Disease"/>
            <person name="Wu L."/>
            <person name="Ma J."/>
        </authorList>
    </citation>
    <scope>NUCLEOTIDE SEQUENCE [LARGE SCALE GENOMIC DNA]</scope>
    <source>
        <strain evidence="3 4">JCM 6921</strain>
    </source>
</reference>
<dbReference type="PANTHER" id="PTHR22939:SF129">
    <property type="entry name" value="SERINE PROTEASE HTRA2, MITOCHONDRIAL"/>
    <property type="match status" value="1"/>
</dbReference>
<dbReference type="EMBL" id="BAAATJ010000002">
    <property type="protein sequence ID" value="GAA2387229.1"/>
    <property type="molecule type" value="Genomic_DNA"/>
</dbReference>
<dbReference type="Gene3D" id="2.40.10.10">
    <property type="entry name" value="Trypsin-like serine proteases"/>
    <property type="match status" value="2"/>
</dbReference>
<dbReference type="SUPFAM" id="SSF50494">
    <property type="entry name" value="Trypsin-like serine proteases"/>
    <property type="match status" value="1"/>
</dbReference>
<evidence type="ECO:0000256" key="1">
    <source>
        <dbReference type="SAM" id="MobiDB-lite"/>
    </source>
</evidence>
<sequence length="340" mass="34008">MELSYRARTVVGMSDHETNPAYPPRPAYDPAGHEPPFAPPAPPPAPAPPARTRRRARRPAGLLTAVAVVAAAVGGGSAALVGTAFDDASASPGVSVIQGTNASSEAGVSDVVRAVGPSVVEISATSSSGSATGSGVVISEDGEILTNNHVVSGADRIEVVFGDGSSARAEITGTEPGLDMALIEVDGVDGLTPAELGDSDAVAIGDRVVAFGSPRGLSGTVTSGIVSAKDREVTVEREEGESGGPRDDGSWPFEFGGGRYNGEVGRDTTTYKAIQTDASLNPGNSGGPLVTLDGKVIGINSAIYSSGSSSAEAGSAGLGFAVPVNDVKEVLDDLRAGGER</sequence>
<protein>
    <submittedName>
        <fullName evidence="3">Trypsin-like peptidase domain-containing protein</fullName>
    </submittedName>
</protein>
<dbReference type="Proteomes" id="UP001500058">
    <property type="component" value="Unassembled WGS sequence"/>
</dbReference>
<dbReference type="InterPro" id="IPR043504">
    <property type="entry name" value="Peptidase_S1_PA_chymotrypsin"/>
</dbReference>
<evidence type="ECO:0000256" key="2">
    <source>
        <dbReference type="SAM" id="Phobius"/>
    </source>
</evidence>
<evidence type="ECO:0000313" key="3">
    <source>
        <dbReference type="EMBL" id="GAA2387229.1"/>
    </source>
</evidence>
<keyword evidence="2" id="KW-0812">Transmembrane</keyword>
<dbReference type="Pfam" id="PF13365">
    <property type="entry name" value="Trypsin_2"/>
    <property type="match status" value="1"/>
</dbReference>
<keyword evidence="2" id="KW-1133">Transmembrane helix</keyword>
<dbReference type="PRINTS" id="PR00834">
    <property type="entry name" value="PROTEASES2C"/>
</dbReference>
<evidence type="ECO:0000313" key="4">
    <source>
        <dbReference type="Proteomes" id="UP001500058"/>
    </source>
</evidence>
<feature type="region of interest" description="Disordered" evidence="1">
    <location>
        <begin position="1"/>
        <end position="55"/>
    </location>
</feature>
<gene>
    <name evidence="3" type="ORF">GCM10010420_07800</name>
</gene>
<keyword evidence="2" id="KW-0472">Membrane</keyword>
<feature type="compositionally biased region" description="Pro residues" evidence="1">
    <location>
        <begin position="36"/>
        <end position="49"/>
    </location>
</feature>
<dbReference type="PANTHER" id="PTHR22939">
    <property type="entry name" value="SERINE PROTEASE FAMILY S1C HTRA-RELATED"/>
    <property type="match status" value="1"/>
</dbReference>
<keyword evidence="4" id="KW-1185">Reference proteome</keyword>
<proteinExistence type="predicted"/>
<name>A0ABN3HUE6_9ACTN</name>
<comment type="caution">
    <text evidence="3">The sequence shown here is derived from an EMBL/GenBank/DDBJ whole genome shotgun (WGS) entry which is preliminary data.</text>
</comment>
<dbReference type="InterPro" id="IPR009003">
    <property type="entry name" value="Peptidase_S1_PA"/>
</dbReference>
<organism evidence="3 4">
    <name type="scientific">Streptomyces glaucosporus</name>
    <dbReference type="NCBI Taxonomy" id="284044"/>
    <lineage>
        <taxon>Bacteria</taxon>
        <taxon>Bacillati</taxon>
        <taxon>Actinomycetota</taxon>
        <taxon>Actinomycetes</taxon>
        <taxon>Kitasatosporales</taxon>
        <taxon>Streptomycetaceae</taxon>
        <taxon>Streptomyces</taxon>
    </lineage>
</organism>
<feature type="transmembrane region" description="Helical" evidence="2">
    <location>
        <begin position="60"/>
        <end position="85"/>
    </location>
</feature>
<feature type="region of interest" description="Disordered" evidence="1">
    <location>
        <begin position="231"/>
        <end position="264"/>
    </location>
</feature>